<gene>
    <name evidence="1" type="ordered locus">Os01g0535650</name>
    <name evidence="1" type="ORF">OSNPB_010535650</name>
</gene>
<keyword evidence="2" id="KW-1185">Reference proteome</keyword>
<evidence type="ECO:0000313" key="2">
    <source>
        <dbReference type="Proteomes" id="UP000059680"/>
    </source>
</evidence>
<dbReference type="AlphaFoldDB" id="A0A0P0V3R5"/>
<accession>A0A0P0V3R5</accession>
<sequence length="168" mass="18270">MVTSFTLHSSRSIADDASPFLTLTLKYAGCLGTGRLTPSLLSIATTSDMVGRSAAFSCTHSNAMLTHFIISGASTRQSVNRTTSMSLSHLPSVHSCQACKNARSELTHEPGFLFPLTISRVRTPKLNTSDLTEKRPSEAYSGAINMCLLCTRHPFCVSFNIIRAEYFS</sequence>
<reference evidence="1 2" key="2">
    <citation type="journal article" date="2013" name="Plant Cell Physiol.">
        <title>Rice Annotation Project Database (RAP-DB): an integrative and interactive database for rice genomics.</title>
        <authorList>
            <person name="Sakai H."/>
            <person name="Lee S.S."/>
            <person name="Tanaka T."/>
            <person name="Numa H."/>
            <person name="Kim J."/>
            <person name="Kawahara Y."/>
            <person name="Wakimoto H."/>
            <person name="Yang C.C."/>
            <person name="Iwamoto M."/>
            <person name="Abe T."/>
            <person name="Yamada Y."/>
            <person name="Muto A."/>
            <person name="Inokuchi H."/>
            <person name="Ikemura T."/>
            <person name="Matsumoto T."/>
            <person name="Sasaki T."/>
            <person name="Itoh T."/>
        </authorList>
    </citation>
    <scope>NUCLEOTIDE SEQUENCE [LARGE SCALE GENOMIC DNA]</scope>
    <source>
        <strain evidence="2">cv. Nipponbare</strain>
    </source>
</reference>
<dbReference type="Proteomes" id="UP000059680">
    <property type="component" value="Chromosome 1"/>
</dbReference>
<reference evidence="2" key="1">
    <citation type="journal article" date="2005" name="Nature">
        <title>The map-based sequence of the rice genome.</title>
        <authorList>
            <consortium name="International rice genome sequencing project (IRGSP)"/>
            <person name="Matsumoto T."/>
            <person name="Wu J."/>
            <person name="Kanamori H."/>
            <person name="Katayose Y."/>
            <person name="Fujisawa M."/>
            <person name="Namiki N."/>
            <person name="Mizuno H."/>
            <person name="Yamamoto K."/>
            <person name="Antonio B.A."/>
            <person name="Baba T."/>
            <person name="Sakata K."/>
            <person name="Nagamura Y."/>
            <person name="Aoki H."/>
            <person name="Arikawa K."/>
            <person name="Arita K."/>
            <person name="Bito T."/>
            <person name="Chiden Y."/>
            <person name="Fujitsuka N."/>
            <person name="Fukunaka R."/>
            <person name="Hamada M."/>
            <person name="Harada C."/>
            <person name="Hayashi A."/>
            <person name="Hijishita S."/>
            <person name="Honda M."/>
            <person name="Hosokawa S."/>
            <person name="Ichikawa Y."/>
            <person name="Idonuma A."/>
            <person name="Iijima M."/>
            <person name="Ikeda M."/>
            <person name="Ikeno M."/>
            <person name="Ito K."/>
            <person name="Ito S."/>
            <person name="Ito T."/>
            <person name="Ito Y."/>
            <person name="Ito Y."/>
            <person name="Iwabuchi A."/>
            <person name="Kamiya K."/>
            <person name="Karasawa W."/>
            <person name="Kurita K."/>
            <person name="Katagiri S."/>
            <person name="Kikuta A."/>
            <person name="Kobayashi H."/>
            <person name="Kobayashi N."/>
            <person name="Machita K."/>
            <person name="Maehara T."/>
            <person name="Masukawa M."/>
            <person name="Mizubayashi T."/>
            <person name="Mukai Y."/>
            <person name="Nagasaki H."/>
            <person name="Nagata Y."/>
            <person name="Naito S."/>
            <person name="Nakashima M."/>
            <person name="Nakama Y."/>
            <person name="Nakamichi Y."/>
            <person name="Nakamura M."/>
            <person name="Meguro A."/>
            <person name="Negishi M."/>
            <person name="Ohta I."/>
            <person name="Ohta T."/>
            <person name="Okamoto M."/>
            <person name="Ono N."/>
            <person name="Saji S."/>
            <person name="Sakaguchi M."/>
            <person name="Sakai K."/>
            <person name="Shibata M."/>
            <person name="Shimokawa T."/>
            <person name="Song J."/>
            <person name="Takazaki Y."/>
            <person name="Terasawa K."/>
            <person name="Tsugane M."/>
            <person name="Tsuji K."/>
            <person name="Ueda S."/>
            <person name="Waki K."/>
            <person name="Yamagata H."/>
            <person name="Yamamoto M."/>
            <person name="Yamamoto S."/>
            <person name="Yamane H."/>
            <person name="Yoshiki S."/>
            <person name="Yoshihara R."/>
            <person name="Yukawa K."/>
            <person name="Zhong H."/>
            <person name="Yano M."/>
            <person name="Yuan Q."/>
            <person name="Ouyang S."/>
            <person name="Liu J."/>
            <person name="Jones K.M."/>
            <person name="Gansberger K."/>
            <person name="Moffat K."/>
            <person name="Hill J."/>
            <person name="Bera J."/>
            <person name="Fadrosh D."/>
            <person name="Jin S."/>
            <person name="Johri S."/>
            <person name="Kim M."/>
            <person name="Overton L."/>
            <person name="Reardon M."/>
            <person name="Tsitrin T."/>
            <person name="Vuong H."/>
            <person name="Weaver B."/>
            <person name="Ciecko A."/>
            <person name="Tallon L."/>
            <person name="Jackson J."/>
            <person name="Pai G."/>
            <person name="Aken S.V."/>
            <person name="Utterback T."/>
            <person name="Reidmuller S."/>
            <person name="Feldblyum T."/>
            <person name="Hsiao J."/>
            <person name="Zismann V."/>
            <person name="Iobst S."/>
            <person name="de Vazeille A.R."/>
            <person name="Buell C.R."/>
            <person name="Ying K."/>
            <person name="Li Y."/>
            <person name="Lu T."/>
            <person name="Huang Y."/>
            <person name="Zhao Q."/>
            <person name="Feng Q."/>
            <person name="Zhang L."/>
            <person name="Zhu J."/>
            <person name="Weng Q."/>
            <person name="Mu J."/>
            <person name="Lu Y."/>
            <person name="Fan D."/>
            <person name="Liu Y."/>
            <person name="Guan J."/>
            <person name="Zhang Y."/>
            <person name="Yu S."/>
            <person name="Liu X."/>
            <person name="Zhang Y."/>
            <person name="Hong G."/>
            <person name="Han B."/>
            <person name="Choisne N."/>
            <person name="Demange N."/>
            <person name="Orjeda G."/>
            <person name="Samain S."/>
            <person name="Cattolico L."/>
            <person name="Pelletier E."/>
            <person name="Couloux A."/>
            <person name="Segurens B."/>
            <person name="Wincker P."/>
            <person name="D'Hont A."/>
            <person name="Scarpelli C."/>
            <person name="Weissenbach J."/>
            <person name="Salanoubat M."/>
            <person name="Quetier F."/>
            <person name="Yu Y."/>
            <person name="Kim H.R."/>
            <person name="Rambo T."/>
            <person name="Currie J."/>
            <person name="Collura K."/>
            <person name="Luo M."/>
            <person name="Yang T."/>
            <person name="Ammiraju J.S.S."/>
            <person name="Engler F."/>
            <person name="Soderlund C."/>
            <person name="Wing R.A."/>
            <person name="Palmer L.E."/>
            <person name="de la Bastide M."/>
            <person name="Spiegel L."/>
            <person name="Nascimento L."/>
            <person name="Zutavern T."/>
            <person name="O'Shaughnessy A."/>
            <person name="Dike S."/>
            <person name="Dedhia N."/>
            <person name="Preston R."/>
            <person name="Balija V."/>
            <person name="McCombie W.R."/>
            <person name="Chow T."/>
            <person name="Chen H."/>
            <person name="Chung M."/>
            <person name="Chen C."/>
            <person name="Shaw J."/>
            <person name="Wu H."/>
            <person name="Hsiao K."/>
            <person name="Chao Y."/>
            <person name="Chu M."/>
            <person name="Cheng C."/>
            <person name="Hour A."/>
            <person name="Lee P."/>
            <person name="Lin S."/>
            <person name="Lin Y."/>
            <person name="Liou J."/>
            <person name="Liu S."/>
            <person name="Hsing Y."/>
            <person name="Raghuvanshi S."/>
            <person name="Mohanty A."/>
            <person name="Bharti A.K."/>
            <person name="Gaur A."/>
            <person name="Gupta V."/>
            <person name="Kumar D."/>
            <person name="Ravi V."/>
            <person name="Vij S."/>
            <person name="Kapur A."/>
            <person name="Khurana P."/>
            <person name="Khurana P."/>
            <person name="Khurana J.P."/>
            <person name="Tyagi A.K."/>
            <person name="Gaikwad K."/>
            <person name="Singh A."/>
            <person name="Dalal V."/>
            <person name="Srivastava S."/>
            <person name="Dixit A."/>
            <person name="Pal A.K."/>
            <person name="Ghazi I.A."/>
            <person name="Yadav M."/>
            <person name="Pandit A."/>
            <person name="Bhargava A."/>
            <person name="Sureshbabu K."/>
            <person name="Batra K."/>
            <person name="Sharma T.R."/>
            <person name="Mohapatra T."/>
            <person name="Singh N.K."/>
            <person name="Messing J."/>
            <person name="Nelson A.B."/>
            <person name="Fuks G."/>
            <person name="Kavchok S."/>
            <person name="Keizer G."/>
            <person name="Linton E."/>
            <person name="Llaca V."/>
            <person name="Song R."/>
            <person name="Tanyolac B."/>
            <person name="Young S."/>
            <person name="Ho-Il K."/>
            <person name="Hahn J.H."/>
            <person name="Sangsakoo G."/>
            <person name="Vanavichit A."/>
            <person name="de Mattos Luiz.A.T."/>
            <person name="Zimmer P.D."/>
            <person name="Malone G."/>
            <person name="Dellagostin O."/>
            <person name="de Oliveira A.C."/>
            <person name="Bevan M."/>
            <person name="Bancroft I."/>
            <person name="Minx P."/>
            <person name="Cordum H."/>
            <person name="Wilson R."/>
            <person name="Cheng Z."/>
            <person name="Jin W."/>
            <person name="Jiang J."/>
            <person name="Leong S.A."/>
            <person name="Iwama H."/>
            <person name="Gojobori T."/>
            <person name="Itoh T."/>
            <person name="Niimura Y."/>
            <person name="Fujii Y."/>
            <person name="Habara T."/>
            <person name="Sakai H."/>
            <person name="Sato Y."/>
            <person name="Wilson G."/>
            <person name="Kumar K."/>
            <person name="McCouch S."/>
            <person name="Juretic N."/>
            <person name="Hoen D."/>
            <person name="Wright S."/>
            <person name="Bruskiewich R."/>
            <person name="Bureau T."/>
            <person name="Miyao A."/>
            <person name="Hirochika H."/>
            <person name="Nishikawa T."/>
            <person name="Kadowaki K."/>
            <person name="Sugiura M."/>
            <person name="Burr B."/>
            <person name="Sasaki T."/>
        </authorList>
    </citation>
    <scope>NUCLEOTIDE SEQUENCE [LARGE SCALE GENOMIC DNA]</scope>
    <source>
        <strain evidence="2">cv. Nipponbare</strain>
    </source>
</reference>
<organism evidence="1 2">
    <name type="scientific">Oryza sativa subsp. japonica</name>
    <name type="common">Rice</name>
    <dbReference type="NCBI Taxonomy" id="39947"/>
    <lineage>
        <taxon>Eukaryota</taxon>
        <taxon>Viridiplantae</taxon>
        <taxon>Streptophyta</taxon>
        <taxon>Embryophyta</taxon>
        <taxon>Tracheophyta</taxon>
        <taxon>Spermatophyta</taxon>
        <taxon>Magnoliopsida</taxon>
        <taxon>Liliopsida</taxon>
        <taxon>Poales</taxon>
        <taxon>Poaceae</taxon>
        <taxon>BOP clade</taxon>
        <taxon>Oryzoideae</taxon>
        <taxon>Oryzeae</taxon>
        <taxon>Oryzinae</taxon>
        <taxon>Oryza</taxon>
        <taxon>Oryza sativa</taxon>
    </lineage>
</organism>
<protein>
    <submittedName>
        <fullName evidence="1">Os01g0535650 protein</fullName>
    </submittedName>
</protein>
<name>A0A0P0V3R5_ORYSJ</name>
<dbReference type="InParanoid" id="A0A0P0V3R5"/>
<dbReference type="EMBL" id="AP014957">
    <property type="protein sequence ID" value="BAS72540.1"/>
    <property type="molecule type" value="Genomic_DNA"/>
</dbReference>
<reference evidence="1 2" key="3">
    <citation type="journal article" date="2013" name="Rice">
        <title>Improvement of the Oryza sativa Nipponbare reference genome using next generation sequence and optical map data.</title>
        <authorList>
            <person name="Kawahara Y."/>
            <person name="de la Bastide M."/>
            <person name="Hamilton J.P."/>
            <person name="Kanamori H."/>
            <person name="McCombie W.R."/>
            <person name="Ouyang S."/>
            <person name="Schwartz D.C."/>
            <person name="Tanaka T."/>
            <person name="Wu J."/>
            <person name="Zhou S."/>
            <person name="Childs K.L."/>
            <person name="Davidson R.M."/>
            <person name="Lin H."/>
            <person name="Quesada-Ocampo L."/>
            <person name="Vaillancourt B."/>
            <person name="Sakai H."/>
            <person name="Lee S.S."/>
            <person name="Kim J."/>
            <person name="Numa H."/>
            <person name="Itoh T."/>
            <person name="Buell C.R."/>
            <person name="Matsumoto T."/>
        </authorList>
    </citation>
    <scope>NUCLEOTIDE SEQUENCE [LARGE SCALE GENOMIC DNA]</scope>
    <source>
        <strain evidence="2">cv. Nipponbare</strain>
    </source>
</reference>
<dbReference type="Gramene" id="Os01t0535650-00">
    <property type="protein sequence ID" value="Os01t0535650-00"/>
    <property type="gene ID" value="Os01g0535650"/>
</dbReference>
<dbReference type="PaxDb" id="39947-A0A0P0V3R5"/>
<dbReference type="eggNOG" id="ENOG502R5U8">
    <property type="taxonomic scope" value="Eukaryota"/>
</dbReference>
<proteinExistence type="predicted"/>
<evidence type="ECO:0000313" key="1">
    <source>
        <dbReference type="EMBL" id="BAS72540.1"/>
    </source>
</evidence>